<dbReference type="Pfam" id="PF00400">
    <property type="entry name" value="WD40"/>
    <property type="match status" value="14"/>
</dbReference>
<keyword evidence="2" id="KW-0677">Repeat</keyword>
<feature type="repeat" description="WD" evidence="3">
    <location>
        <begin position="596"/>
        <end position="630"/>
    </location>
</feature>
<feature type="repeat" description="WD" evidence="3">
    <location>
        <begin position="714"/>
        <end position="755"/>
    </location>
</feature>
<feature type="repeat" description="WD" evidence="3">
    <location>
        <begin position="1111"/>
        <end position="1152"/>
    </location>
</feature>
<organism evidence="6 7">
    <name type="scientific">Nostoc spongiaeforme FACHB-130</name>
    <dbReference type="NCBI Taxonomy" id="1357510"/>
    <lineage>
        <taxon>Bacteria</taxon>
        <taxon>Bacillati</taxon>
        <taxon>Cyanobacteriota</taxon>
        <taxon>Cyanophyceae</taxon>
        <taxon>Nostocales</taxon>
        <taxon>Nostocaceae</taxon>
        <taxon>Nostoc</taxon>
    </lineage>
</organism>
<dbReference type="InterPro" id="IPR027417">
    <property type="entry name" value="P-loop_NTPase"/>
</dbReference>
<dbReference type="InterPro" id="IPR036322">
    <property type="entry name" value="WD40_repeat_dom_sf"/>
</dbReference>
<dbReference type="Pfam" id="PF20703">
    <property type="entry name" value="nSTAND1"/>
    <property type="match status" value="1"/>
</dbReference>
<feature type="repeat" description="WD" evidence="3">
    <location>
        <begin position="672"/>
        <end position="713"/>
    </location>
</feature>
<feature type="repeat" description="WD" evidence="3">
    <location>
        <begin position="848"/>
        <end position="882"/>
    </location>
</feature>
<dbReference type="InterPro" id="IPR001680">
    <property type="entry name" value="WD40_rpt"/>
</dbReference>
<dbReference type="Pfam" id="PF08662">
    <property type="entry name" value="eIF2A"/>
    <property type="match status" value="1"/>
</dbReference>
<feature type="repeat" description="WD" evidence="3">
    <location>
        <begin position="1398"/>
        <end position="1439"/>
    </location>
</feature>
<keyword evidence="1 3" id="KW-0853">WD repeat</keyword>
<feature type="repeat" description="WD" evidence="3">
    <location>
        <begin position="1069"/>
        <end position="1110"/>
    </location>
</feature>
<dbReference type="CDD" id="cd00200">
    <property type="entry name" value="WD40"/>
    <property type="match status" value="2"/>
</dbReference>
<dbReference type="InterPro" id="IPR049052">
    <property type="entry name" value="nSTAND1"/>
</dbReference>
<dbReference type="InterPro" id="IPR013979">
    <property type="entry name" value="TIF_beta_prop-like"/>
</dbReference>
<sequence length="1510" mass="166232">MGRNMKQEFPSSQQNISNVSIGDSNVVTFNQTQILQISVAEIKTRQFIQTSPYKGLKKFEPSDKDLFFGRDQFLTGLVNELEQTNLILLLGASGSGKSSVVRAGLIPWLLQKWGSRLVNLTFTPDIDPFESFYANLLNKYKQTEAQIAREAKVDTLNQVVERLKQPDDYWLILIDQFEELFTTSLADKREQFIKSLVKLSKTKQSSVKIIGTMRADFFDRLSPYPQLVKATEKHCPFIAEMQPDELRLAIEQPAAHQGVVFETGLVEEIIKDVQGQAGYLPLLQYTLNLLWETEVRTGSIDDRTLNLSIYRQLGGVRGALKLHIDSIYDNLSEVEKLSTRKIFLRLVDIGENSEVGSEWKPVRRRALKSEFSDELEQTVLAKLIDENLLVSDRQPQSQESTIEISHEILLTSWTTLNTWIADNRHTIALRNRLNDDVANWQAKKADDELWSGSKLEKVVELRKDTTFNQVLGGFSDAAKQFIDASVGLRDRQRRRTILGLSGFSVVVSILALATLWQWQQTKILQTNTEFGRLIAISKTLLASGKQEQALIQSIKTGKQLQQTATGVKADTRIQVIATLQQAVYETNTAIKTFKDVNSASFSPDGQLLATTSDDQTVKLWDINTGKILKTLNDVNVARSVSFSPNGQLLATLSNNDKTVKLWDINTGKILKTLNDADVVRSVSFSPDGKTLATGANDNTVKLWDITSSRILKTLKGHIGVVIDVSFSRDGRMLASASYDDTVKLWDTATGKELKTFNGPPKGYTEQSVTCVKFSPDGKKLAIGSDYNTITLWDTITGIRLQTFDKTSSYGYGVTSVDFSLDGEQLISANRDKTVKLWNIRTSEQLKTLYGHLGGVNSTSFSPNSKLILSVSDDKTAKLWNINGKEFKTLKNHDSVYGTVAGFSFSPDGKTIATTGGSDDIKLWDATTGSELKTIKEGYNSFINISFSPDSKTIAAVSFQGLVILWDIKSGSKLKTIKESGAKSINFSPDGKLIALESYNTMKILDVNTGQKITEYSIKTLKNLSDFSYNDFSYTFSRVSFSHDSKTLAIAIGDRTNLLDTTTGKEIKTFIGHLGNINSVSFSPDGKMLVTASNDNTAKLWNTTTGREIMTLTGHLYGVTSVSFSPDGKTLATASRDWTVKLWDTTTGKQIKTFKEFSSRVLSISFSPDGKSIALLPADDTVKLLDANSGTILTTLKGHSIRTVRNVNSTSFSPDGKTLATGSNDGTVKLWDTTSGKVLKAFEGVISFSPNGRTLASTGGDGTIRLWEVTTGREFKTLKEDSKLNSISFVADSKTLATGSDDGTVKLWDTTSGKVLKTFKVDSSKIIFSPNGKTLASGTTSDNSTMTLWDIGTGKVIKRLEKFKQPVQFSPDSKILVSVSSDDGTLELLDANTGRTLQTLNGSSEAKTVSFSSDSKTLASADEKGRVKLWDITTGKEVAKIEVNFSQGVSISYSPDGKQIAVARGEETVVLNFDLEDLLHLGCDSIGDYLKSSPIVTKEDKHLCDSIISGK</sequence>
<evidence type="ECO:0000313" key="6">
    <source>
        <dbReference type="EMBL" id="MBD2598294.1"/>
    </source>
</evidence>
<feature type="repeat" description="WD" evidence="3">
    <location>
        <begin position="899"/>
        <end position="933"/>
    </location>
</feature>
<feature type="domain" description="Translation initiation factor beta propellor-like" evidence="4">
    <location>
        <begin position="896"/>
        <end position="1017"/>
    </location>
</feature>
<dbReference type="SMART" id="SM00564">
    <property type="entry name" value="PQQ"/>
    <property type="match status" value="8"/>
</dbReference>
<dbReference type="Proteomes" id="UP000603457">
    <property type="component" value="Unassembled WGS sequence"/>
</dbReference>
<evidence type="ECO:0000256" key="1">
    <source>
        <dbReference type="ARBA" id="ARBA00022574"/>
    </source>
</evidence>
<feature type="repeat" description="WD" evidence="3">
    <location>
        <begin position="765"/>
        <end position="802"/>
    </location>
</feature>
<dbReference type="Gene3D" id="2.130.10.10">
    <property type="entry name" value="YVTN repeat-like/Quinoprotein amine dehydrogenase"/>
    <property type="match status" value="7"/>
</dbReference>
<dbReference type="EMBL" id="JACJTB010000066">
    <property type="protein sequence ID" value="MBD2598294.1"/>
    <property type="molecule type" value="Genomic_DNA"/>
</dbReference>
<dbReference type="SUPFAM" id="SSF50998">
    <property type="entry name" value="Quinoprotein alcohol dehydrogenase-like"/>
    <property type="match status" value="1"/>
</dbReference>
<dbReference type="PANTHER" id="PTHR19879">
    <property type="entry name" value="TRANSCRIPTION INITIATION FACTOR TFIID"/>
    <property type="match status" value="1"/>
</dbReference>
<feature type="repeat" description="WD" evidence="3">
    <location>
        <begin position="1206"/>
        <end position="1240"/>
    </location>
</feature>
<dbReference type="PROSITE" id="PS50294">
    <property type="entry name" value="WD_REPEATS_REGION"/>
    <property type="match status" value="10"/>
</dbReference>
<accession>A0ABR8G4U6</accession>
<dbReference type="SUPFAM" id="SSF50978">
    <property type="entry name" value="WD40 repeat-like"/>
    <property type="match status" value="1"/>
</dbReference>
<protein>
    <submittedName>
        <fullName evidence="6">PQQ-binding-like beta-propeller repeat protein</fullName>
    </submittedName>
</protein>
<dbReference type="SUPFAM" id="SSF52540">
    <property type="entry name" value="P-loop containing nucleoside triphosphate hydrolases"/>
    <property type="match status" value="1"/>
</dbReference>
<proteinExistence type="predicted"/>
<feature type="domain" description="Novel STAND NTPase 1" evidence="5">
    <location>
        <begin position="52"/>
        <end position="447"/>
    </location>
</feature>
<dbReference type="InterPro" id="IPR019775">
    <property type="entry name" value="WD40_repeat_CS"/>
</dbReference>
<evidence type="ECO:0000256" key="3">
    <source>
        <dbReference type="PROSITE-ProRule" id="PRU00221"/>
    </source>
</evidence>
<keyword evidence="7" id="KW-1185">Reference proteome</keyword>
<evidence type="ECO:0000259" key="4">
    <source>
        <dbReference type="Pfam" id="PF08662"/>
    </source>
</evidence>
<dbReference type="SMART" id="SM00320">
    <property type="entry name" value="WD40"/>
    <property type="match status" value="20"/>
</dbReference>
<dbReference type="Gene3D" id="3.40.50.300">
    <property type="entry name" value="P-loop containing nucleotide triphosphate hydrolases"/>
    <property type="match status" value="1"/>
</dbReference>
<feature type="repeat" description="WD" evidence="3">
    <location>
        <begin position="1276"/>
        <end position="1317"/>
    </location>
</feature>
<evidence type="ECO:0000313" key="7">
    <source>
        <dbReference type="Proteomes" id="UP000603457"/>
    </source>
</evidence>
<dbReference type="InterPro" id="IPR020472">
    <property type="entry name" value="WD40_PAC1"/>
</dbReference>
<dbReference type="SUPFAM" id="SSF50969">
    <property type="entry name" value="YVTN repeat-like/Quinoprotein amine dehydrogenase"/>
    <property type="match status" value="1"/>
</dbReference>
<dbReference type="PROSITE" id="PS50082">
    <property type="entry name" value="WD_REPEATS_2"/>
    <property type="match status" value="15"/>
</dbReference>
<dbReference type="SUPFAM" id="SSF63829">
    <property type="entry name" value="Calcium-dependent phosphotriesterase"/>
    <property type="match status" value="1"/>
</dbReference>
<dbReference type="InterPro" id="IPR011044">
    <property type="entry name" value="Quino_amine_DH_bsu"/>
</dbReference>
<dbReference type="PRINTS" id="PR00320">
    <property type="entry name" value="GPROTEINBRPT"/>
</dbReference>
<dbReference type="PANTHER" id="PTHR19879:SF9">
    <property type="entry name" value="TRANSCRIPTION INITIATION FACTOR TFIID SUBUNIT 5"/>
    <property type="match status" value="1"/>
</dbReference>
<feature type="repeat" description="WD" evidence="3">
    <location>
        <begin position="806"/>
        <end position="847"/>
    </location>
</feature>
<name>A0ABR8G4U6_9NOSO</name>
<dbReference type="InterPro" id="IPR011047">
    <property type="entry name" value="Quinoprotein_ADH-like_sf"/>
</dbReference>
<feature type="repeat" description="WD" evidence="3">
    <location>
        <begin position="934"/>
        <end position="975"/>
    </location>
</feature>
<gene>
    <name evidence="6" type="ORF">H6G74_28795</name>
</gene>
<feature type="repeat" description="WD" evidence="3">
    <location>
        <begin position="639"/>
        <end position="672"/>
    </location>
</feature>
<evidence type="ECO:0000256" key="2">
    <source>
        <dbReference type="ARBA" id="ARBA00022737"/>
    </source>
</evidence>
<reference evidence="6 7" key="1">
    <citation type="journal article" date="2020" name="ISME J.">
        <title>Comparative genomics reveals insights into cyanobacterial evolution and habitat adaptation.</title>
        <authorList>
            <person name="Chen M.Y."/>
            <person name="Teng W.K."/>
            <person name="Zhao L."/>
            <person name="Hu C.X."/>
            <person name="Zhou Y.K."/>
            <person name="Han B.P."/>
            <person name="Song L.R."/>
            <person name="Shu W.S."/>
        </authorList>
    </citation>
    <scope>NUCLEOTIDE SEQUENCE [LARGE SCALE GENOMIC DNA]</scope>
    <source>
        <strain evidence="6 7">FACHB-130</strain>
    </source>
</reference>
<evidence type="ECO:0000259" key="5">
    <source>
        <dbReference type="Pfam" id="PF20703"/>
    </source>
</evidence>
<dbReference type="InterPro" id="IPR018391">
    <property type="entry name" value="PQQ_b-propeller_rpt"/>
</dbReference>
<feature type="repeat" description="WD" evidence="3">
    <location>
        <begin position="1245"/>
        <end position="1276"/>
    </location>
</feature>
<dbReference type="PROSITE" id="PS00678">
    <property type="entry name" value="WD_REPEATS_1"/>
    <property type="match status" value="11"/>
</dbReference>
<dbReference type="InterPro" id="IPR015943">
    <property type="entry name" value="WD40/YVTN_repeat-like_dom_sf"/>
</dbReference>
<comment type="caution">
    <text evidence="6">The sequence shown here is derived from an EMBL/GenBank/DDBJ whole genome shotgun (WGS) entry which is preliminary data.</text>
</comment>